<dbReference type="RefSeq" id="XP_008580829.1">
    <property type="nucleotide sequence ID" value="XM_008582607.1"/>
</dbReference>
<keyword evidence="2" id="KW-1185">Reference proteome</keyword>
<accession>A0ABM0RJN8</accession>
<organism evidence="2 3">
    <name type="scientific">Galeopterus variegatus</name>
    <name type="common">Malayan flying lemur</name>
    <name type="synonym">Cynocephalus variegatus</name>
    <dbReference type="NCBI Taxonomy" id="482537"/>
    <lineage>
        <taxon>Eukaryota</taxon>
        <taxon>Metazoa</taxon>
        <taxon>Chordata</taxon>
        <taxon>Craniata</taxon>
        <taxon>Vertebrata</taxon>
        <taxon>Euteleostomi</taxon>
        <taxon>Mammalia</taxon>
        <taxon>Eutheria</taxon>
        <taxon>Euarchontoglires</taxon>
        <taxon>Dermoptera</taxon>
        <taxon>Cynocephalidae</taxon>
        <taxon>Galeopterus</taxon>
    </lineage>
</organism>
<name>A0ABM0RJN8_GALVR</name>
<dbReference type="GeneID" id="103598589"/>
<gene>
    <name evidence="3" type="primary">LOC103598589</name>
</gene>
<evidence type="ECO:0000256" key="1">
    <source>
        <dbReference type="SAM" id="MobiDB-lite"/>
    </source>
</evidence>
<evidence type="ECO:0000313" key="2">
    <source>
        <dbReference type="Proteomes" id="UP000694923"/>
    </source>
</evidence>
<sequence length="434" mass="51325">MRSNLGMDVWGSDEDANPPFNSMEESRDWPSDKDFHGSGKKSRLLNDQHPQNDVQITDYDNVNNGPAQRHRDFYEHQCSDSMPEKRHLRNWDFGNKRPRCSFFANHQCYISQEEMDFNNRVPGTRPQPFHDNQPHSDFHEPDRRDGFDFVSKVCGQRMPTVHNHQAYNNFREQFSTKDFSFANRGWRQKQQPFHNSCEYLPHGGFQDQLPVEGFNYLSTGGFQRRRPFHQHYCHDEMNLEDLEYTDEVSEHILGPLHDHSKIDLSEKTPLKKCVSRGHGGRLPPFQKFQKQMQLRNFDFNNGTRPQHMSYCDHSPSEPQEQMPSEDLDFEHEKPLQKPRCFQDHPLPININPDWYLDKNFDTDNCRSRSQRLACPEDSRRVHPLNGFTCRRLSRFTPYSLHGLSSTCVLQEDGSVVYCRGKNPRDMEKHRRSYF</sequence>
<reference evidence="3" key="1">
    <citation type="submission" date="2025-08" db="UniProtKB">
        <authorList>
            <consortium name="RefSeq"/>
        </authorList>
    </citation>
    <scope>IDENTIFICATION</scope>
</reference>
<proteinExistence type="predicted"/>
<protein>
    <submittedName>
        <fullName evidence="3">Uncharacterized protein LOC103598589</fullName>
    </submittedName>
</protein>
<evidence type="ECO:0000313" key="3">
    <source>
        <dbReference type="RefSeq" id="XP_008580829.1"/>
    </source>
</evidence>
<dbReference type="Proteomes" id="UP000694923">
    <property type="component" value="Unplaced"/>
</dbReference>
<feature type="region of interest" description="Disordered" evidence="1">
    <location>
        <begin position="1"/>
        <end position="51"/>
    </location>
</feature>
<feature type="compositionally biased region" description="Basic and acidic residues" evidence="1">
    <location>
        <begin position="24"/>
        <end position="37"/>
    </location>
</feature>